<dbReference type="Proteomes" id="UP000198415">
    <property type="component" value="Unassembled WGS sequence"/>
</dbReference>
<organism evidence="6 7">
    <name type="scientific">Actinoplanes regularis</name>
    <dbReference type="NCBI Taxonomy" id="52697"/>
    <lineage>
        <taxon>Bacteria</taxon>
        <taxon>Bacillati</taxon>
        <taxon>Actinomycetota</taxon>
        <taxon>Actinomycetes</taxon>
        <taxon>Micromonosporales</taxon>
        <taxon>Micromonosporaceae</taxon>
        <taxon>Actinoplanes</taxon>
    </lineage>
</organism>
<dbReference type="SUPFAM" id="SSF53850">
    <property type="entry name" value="Periplasmic binding protein-like II"/>
    <property type="match status" value="1"/>
</dbReference>
<evidence type="ECO:0000259" key="5">
    <source>
        <dbReference type="PROSITE" id="PS50931"/>
    </source>
</evidence>
<evidence type="ECO:0000256" key="2">
    <source>
        <dbReference type="ARBA" id="ARBA00023015"/>
    </source>
</evidence>
<proteinExistence type="inferred from homology"/>
<evidence type="ECO:0000256" key="4">
    <source>
        <dbReference type="ARBA" id="ARBA00023163"/>
    </source>
</evidence>
<dbReference type="Pfam" id="PF00126">
    <property type="entry name" value="HTH_1"/>
    <property type="match status" value="1"/>
</dbReference>
<accession>A0A238Y1S9</accession>
<dbReference type="EMBL" id="FZNR01000004">
    <property type="protein sequence ID" value="SNR64932.1"/>
    <property type="molecule type" value="Genomic_DNA"/>
</dbReference>
<evidence type="ECO:0000313" key="7">
    <source>
        <dbReference type="Proteomes" id="UP000198415"/>
    </source>
</evidence>
<evidence type="ECO:0000256" key="1">
    <source>
        <dbReference type="ARBA" id="ARBA00009437"/>
    </source>
</evidence>
<keyword evidence="4" id="KW-0804">Transcription</keyword>
<feature type="domain" description="HTH lysR-type" evidence="5">
    <location>
        <begin position="2"/>
        <end position="59"/>
    </location>
</feature>
<dbReference type="SUPFAM" id="SSF46785">
    <property type="entry name" value="Winged helix' DNA-binding domain"/>
    <property type="match status" value="1"/>
</dbReference>
<dbReference type="GO" id="GO:0032993">
    <property type="term" value="C:protein-DNA complex"/>
    <property type="evidence" value="ECO:0007669"/>
    <property type="project" value="TreeGrafter"/>
</dbReference>
<keyword evidence="7" id="KW-1185">Reference proteome</keyword>
<dbReference type="GO" id="GO:0003677">
    <property type="term" value="F:DNA binding"/>
    <property type="evidence" value="ECO:0007669"/>
    <property type="project" value="UniProtKB-KW"/>
</dbReference>
<dbReference type="FunFam" id="1.10.10.10:FF:000001">
    <property type="entry name" value="LysR family transcriptional regulator"/>
    <property type="match status" value="1"/>
</dbReference>
<dbReference type="InterPro" id="IPR036390">
    <property type="entry name" value="WH_DNA-bd_sf"/>
</dbReference>
<reference evidence="6 7" key="1">
    <citation type="submission" date="2017-06" db="EMBL/GenBank/DDBJ databases">
        <authorList>
            <person name="Kim H.J."/>
            <person name="Triplett B.A."/>
        </authorList>
    </citation>
    <scope>NUCLEOTIDE SEQUENCE [LARGE SCALE GENOMIC DNA]</scope>
    <source>
        <strain evidence="6 7">DSM 43151</strain>
    </source>
</reference>
<dbReference type="Pfam" id="PF03466">
    <property type="entry name" value="LysR_substrate"/>
    <property type="match status" value="1"/>
</dbReference>
<keyword evidence="3" id="KW-0238">DNA-binding</keyword>
<keyword evidence="2" id="KW-0805">Transcription regulation</keyword>
<dbReference type="InterPro" id="IPR000847">
    <property type="entry name" value="LysR_HTH_N"/>
</dbReference>
<evidence type="ECO:0000256" key="3">
    <source>
        <dbReference type="ARBA" id="ARBA00023125"/>
    </source>
</evidence>
<comment type="similarity">
    <text evidence="1">Belongs to the LysR transcriptional regulatory family.</text>
</comment>
<name>A0A238Y1S9_9ACTN</name>
<dbReference type="RefSeq" id="WP_089293374.1">
    <property type="nucleotide sequence ID" value="NZ_BOMU01000038.1"/>
</dbReference>
<protein>
    <submittedName>
        <fullName evidence="6">ModE molybdate transport repressor domain-containing protein</fullName>
    </submittedName>
</protein>
<dbReference type="InterPro" id="IPR036388">
    <property type="entry name" value="WH-like_DNA-bd_sf"/>
</dbReference>
<dbReference type="PANTHER" id="PTHR30346">
    <property type="entry name" value="TRANSCRIPTIONAL DUAL REGULATOR HCAR-RELATED"/>
    <property type="match status" value="1"/>
</dbReference>
<dbReference type="PANTHER" id="PTHR30346:SF29">
    <property type="entry name" value="LYSR SUBSTRATE-BINDING"/>
    <property type="match status" value="1"/>
</dbReference>
<dbReference type="AlphaFoldDB" id="A0A238Y1S9"/>
<dbReference type="CDD" id="cd08423">
    <property type="entry name" value="PBP2_LTTR_like_6"/>
    <property type="match status" value="1"/>
</dbReference>
<dbReference type="OrthoDB" id="4131546at2"/>
<evidence type="ECO:0000313" key="6">
    <source>
        <dbReference type="EMBL" id="SNR64932.1"/>
    </source>
</evidence>
<dbReference type="Gene3D" id="3.40.190.10">
    <property type="entry name" value="Periplasmic binding protein-like II"/>
    <property type="match status" value="2"/>
</dbReference>
<dbReference type="InterPro" id="IPR005119">
    <property type="entry name" value="LysR_subst-bd"/>
</dbReference>
<dbReference type="PROSITE" id="PS50931">
    <property type="entry name" value="HTH_LYSR"/>
    <property type="match status" value="1"/>
</dbReference>
<dbReference type="Gene3D" id="1.10.10.10">
    <property type="entry name" value="Winged helix-like DNA-binding domain superfamily/Winged helix DNA-binding domain"/>
    <property type="match status" value="1"/>
</dbReference>
<gene>
    <name evidence="6" type="ORF">SAMN06264365_104180</name>
</gene>
<dbReference type="GO" id="GO:0003700">
    <property type="term" value="F:DNA-binding transcription factor activity"/>
    <property type="evidence" value="ECO:0007669"/>
    <property type="project" value="InterPro"/>
</dbReference>
<sequence length="316" mass="33629">MIDSRRLQVLSEVARHGSFNRAAAELRLTPSAVSQQISALERGLGTPVVRRSTRGVELTEAGLVLIDAAEAISAELLTAQREIDRLATARTERLTVATFTSGGQRLLPAALTRFTAAHPGVELTVIESEPQESLPLVRAGTAELALAYHFTGPPPVVDGDRSGLVWTPVLEDPMWVALPADHPRAGSSSLAIAELGDERWVQGCLDQSDLLEHYAALAGFEMRTACRGTDYQFAQSLVRAGVGISTIPEVALTTDPAGIVAVPLRPPGPCRYIGVAMPSRRPSALATALLRTLREAVGTLPPNPLVQAFRARSSNA</sequence>